<evidence type="ECO:0000313" key="2">
    <source>
        <dbReference type="EMBL" id="HIZ37811.1"/>
    </source>
</evidence>
<gene>
    <name evidence="2" type="ORF">H9815_18700</name>
</gene>
<name>A0A9D2EIM3_9MICO</name>
<comment type="caution">
    <text evidence="2">The sequence shown here is derived from an EMBL/GenBank/DDBJ whole genome shotgun (WGS) entry which is preliminary data.</text>
</comment>
<protein>
    <recommendedName>
        <fullName evidence="1">DUF6385 domain-containing protein</fullName>
    </recommendedName>
</protein>
<reference evidence="2" key="2">
    <citation type="submission" date="2021-04" db="EMBL/GenBank/DDBJ databases">
        <authorList>
            <person name="Gilroy R."/>
        </authorList>
    </citation>
    <scope>NUCLEOTIDE SEQUENCE</scope>
    <source>
        <strain evidence="2">ChiGjej4B4-7305</strain>
    </source>
</reference>
<evidence type="ECO:0000313" key="3">
    <source>
        <dbReference type="Proteomes" id="UP000824037"/>
    </source>
</evidence>
<sequence length="108" mass="12158">MQTTNTSVLARRIWIDDDYATDAYEAGWASEAVFFTQVEGEHPELTVATEISPDGITWIERGQRSTLSPEETITENALTTFGTWVRLRVRGASPEHRARVLIHLNLKG</sequence>
<dbReference type="Proteomes" id="UP000824037">
    <property type="component" value="Unassembled WGS sequence"/>
</dbReference>
<organism evidence="2 3">
    <name type="scientific">Candidatus Ruania gallistercoris</name>
    <dbReference type="NCBI Taxonomy" id="2838746"/>
    <lineage>
        <taxon>Bacteria</taxon>
        <taxon>Bacillati</taxon>
        <taxon>Actinomycetota</taxon>
        <taxon>Actinomycetes</taxon>
        <taxon>Micrococcales</taxon>
        <taxon>Ruaniaceae</taxon>
        <taxon>Ruania</taxon>
    </lineage>
</organism>
<accession>A0A9D2EIM3</accession>
<dbReference type="Pfam" id="PF19912">
    <property type="entry name" value="DUF6385"/>
    <property type="match status" value="1"/>
</dbReference>
<proteinExistence type="predicted"/>
<dbReference type="EMBL" id="DXBY01000322">
    <property type="protein sequence ID" value="HIZ37811.1"/>
    <property type="molecule type" value="Genomic_DNA"/>
</dbReference>
<reference evidence="2" key="1">
    <citation type="journal article" date="2021" name="PeerJ">
        <title>Extensive microbial diversity within the chicken gut microbiome revealed by metagenomics and culture.</title>
        <authorList>
            <person name="Gilroy R."/>
            <person name="Ravi A."/>
            <person name="Getino M."/>
            <person name="Pursley I."/>
            <person name="Horton D.L."/>
            <person name="Alikhan N.F."/>
            <person name="Baker D."/>
            <person name="Gharbi K."/>
            <person name="Hall N."/>
            <person name="Watson M."/>
            <person name="Adriaenssens E.M."/>
            <person name="Foster-Nyarko E."/>
            <person name="Jarju S."/>
            <person name="Secka A."/>
            <person name="Antonio M."/>
            <person name="Oren A."/>
            <person name="Chaudhuri R.R."/>
            <person name="La Ragione R."/>
            <person name="Hildebrand F."/>
            <person name="Pallen M.J."/>
        </authorList>
    </citation>
    <scope>NUCLEOTIDE SEQUENCE</scope>
    <source>
        <strain evidence="2">ChiGjej4B4-7305</strain>
    </source>
</reference>
<dbReference type="AlphaFoldDB" id="A0A9D2EIM3"/>
<dbReference type="InterPro" id="IPR045965">
    <property type="entry name" value="DUF6385"/>
</dbReference>
<feature type="domain" description="DUF6385" evidence="1">
    <location>
        <begin position="32"/>
        <end position="105"/>
    </location>
</feature>
<evidence type="ECO:0000259" key="1">
    <source>
        <dbReference type="Pfam" id="PF19912"/>
    </source>
</evidence>